<evidence type="ECO:0000256" key="7">
    <source>
        <dbReference type="ARBA" id="ARBA00022475"/>
    </source>
</evidence>
<comment type="similarity">
    <text evidence="4 19">Belongs to the CobS family.</text>
</comment>
<dbReference type="PANTHER" id="PTHR34148">
    <property type="entry name" value="ADENOSYLCOBINAMIDE-GDP RIBAZOLETRANSFERASE"/>
    <property type="match status" value="1"/>
</dbReference>
<evidence type="ECO:0000256" key="15">
    <source>
        <dbReference type="ARBA" id="ARBA00032605"/>
    </source>
</evidence>
<feature type="transmembrane region" description="Helical" evidence="19">
    <location>
        <begin position="144"/>
        <end position="167"/>
    </location>
</feature>
<evidence type="ECO:0000256" key="8">
    <source>
        <dbReference type="ARBA" id="ARBA00022573"/>
    </source>
</evidence>
<comment type="catalytic activity">
    <reaction evidence="18 19">
        <text>alpha-ribazole 5'-phosphate + adenosylcob(III)inamide-GDP = adenosylcob(III)alamin 5'-phosphate + GMP + H(+)</text>
        <dbReference type="Rhea" id="RHEA:23560"/>
        <dbReference type="ChEBI" id="CHEBI:15378"/>
        <dbReference type="ChEBI" id="CHEBI:57918"/>
        <dbReference type="ChEBI" id="CHEBI:58115"/>
        <dbReference type="ChEBI" id="CHEBI:60487"/>
        <dbReference type="ChEBI" id="CHEBI:60493"/>
        <dbReference type="EC" id="2.7.8.26"/>
    </reaction>
</comment>
<evidence type="ECO:0000256" key="3">
    <source>
        <dbReference type="ARBA" id="ARBA00004663"/>
    </source>
</evidence>
<evidence type="ECO:0000256" key="6">
    <source>
        <dbReference type="ARBA" id="ARBA00015850"/>
    </source>
</evidence>
<evidence type="ECO:0000313" key="20">
    <source>
        <dbReference type="EMBL" id="ERK42402.1"/>
    </source>
</evidence>
<dbReference type="HAMAP" id="MF_00719">
    <property type="entry name" value="CobS"/>
    <property type="match status" value="1"/>
</dbReference>
<accession>U2QUI6</accession>
<dbReference type="AlphaFoldDB" id="U2QUI6"/>
<evidence type="ECO:0000256" key="18">
    <source>
        <dbReference type="ARBA" id="ARBA00049504"/>
    </source>
</evidence>
<comment type="subcellular location">
    <subcellularLocation>
        <location evidence="2 19">Cell membrane</location>
        <topology evidence="2 19">Multi-pass membrane protein</topology>
    </subcellularLocation>
</comment>
<proteinExistence type="inferred from homology"/>
<dbReference type="PANTHER" id="PTHR34148:SF1">
    <property type="entry name" value="ADENOSYLCOBINAMIDE-GDP RIBAZOLETRANSFERASE"/>
    <property type="match status" value="1"/>
</dbReference>
<dbReference type="HOGENOM" id="CLU_057426_1_2_9"/>
<comment type="caution">
    <text evidence="20">The sequence shown here is derived from an EMBL/GenBank/DDBJ whole genome shotgun (WGS) entry which is preliminary data.</text>
</comment>
<feature type="transmembrane region" description="Helical" evidence="19">
    <location>
        <begin position="119"/>
        <end position="138"/>
    </location>
</feature>
<evidence type="ECO:0000256" key="4">
    <source>
        <dbReference type="ARBA" id="ARBA00010561"/>
    </source>
</evidence>
<dbReference type="Proteomes" id="UP000016608">
    <property type="component" value="Unassembled WGS sequence"/>
</dbReference>
<comment type="catalytic activity">
    <reaction evidence="17 19">
        <text>alpha-ribazole + adenosylcob(III)inamide-GDP = adenosylcob(III)alamin + GMP + H(+)</text>
        <dbReference type="Rhea" id="RHEA:16049"/>
        <dbReference type="ChEBI" id="CHEBI:10329"/>
        <dbReference type="ChEBI" id="CHEBI:15378"/>
        <dbReference type="ChEBI" id="CHEBI:18408"/>
        <dbReference type="ChEBI" id="CHEBI:58115"/>
        <dbReference type="ChEBI" id="CHEBI:60487"/>
        <dbReference type="EC" id="2.7.8.26"/>
    </reaction>
</comment>
<dbReference type="GO" id="GO:0009236">
    <property type="term" value="P:cobalamin biosynthetic process"/>
    <property type="evidence" value="ECO:0007669"/>
    <property type="project" value="UniProtKB-UniRule"/>
</dbReference>
<feature type="transmembrane region" description="Helical" evidence="19">
    <location>
        <begin position="42"/>
        <end position="61"/>
    </location>
</feature>
<dbReference type="UniPathway" id="UPA00148">
    <property type="reaction ID" value="UER00238"/>
</dbReference>
<dbReference type="EMBL" id="AWVJ01000176">
    <property type="protein sequence ID" value="ERK42402.1"/>
    <property type="molecule type" value="Genomic_DNA"/>
</dbReference>
<dbReference type="GO" id="GO:0051073">
    <property type="term" value="F:adenosylcobinamide-GDP ribazoletransferase activity"/>
    <property type="evidence" value="ECO:0007669"/>
    <property type="project" value="UniProtKB-UniRule"/>
</dbReference>
<dbReference type="EC" id="2.7.8.26" evidence="5 19"/>
<keyword evidence="12 19" id="KW-1133">Transmembrane helix</keyword>
<comment type="pathway">
    <text evidence="3 19">Cofactor biosynthesis; adenosylcobalamin biosynthesis; adenosylcobalamin from cob(II)yrinate a,c-diamide: step 7/7.</text>
</comment>
<keyword evidence="13 19" id="KW-0472">Membrane</keyword>
<comment type="cofactor">
    <cofactor evidence="1 19">
        <name>Mg(2+)</name>
        <dbReference type="ChEBI" id="CHEBI:18420"/>
    </cofactor>
</comment>
<keyword evidence="21" id="KW-1185">Reference proteome</keyword>
<evidence type="ECO:0000256" key="13">
    <source>
        <dbReference type="ARBA" id="ARBA00023136"/>
    </source>
</evidence>
<protein>
    <recommendedName>
        <fullName evidence="6 19">Adenosylcobinamide-GDP ribazoletransferase</fullName>
        <ecNumber evidence="5 19">2.7.8.26</ecNumber>
    </recommendedName>
    <alternativeName>
        <fullName evidence="16 19">Cobalamin synthase</fullName>
    </alternativeName>
    <alternativeName>
        <fullName evidence="15 19">Cobalamin-5'-phosphate synthase</fullName>
    </alternativeName>
</protein>
<evidence type="ECO:0000256" key="1">
    <source>
        <dbReference type="ARBA" id="ARBA00001946"/>
    </source>
</evidence>
<keyword evidence="8 19" id="KW-0169">Cobalamin biosynthesis</keyword>
<evidence type="ECO:0000256" key="10">
    <source>
        <dbReference type="ARBA" id="ARBA00022692"/>
    </source>
</evidence>
<name>U2QUI6_EUBRA</name>
<evidence type="ECO:0000256" key="9">
    <source>
        <dbReference type="ARBA" id="ARBA00022679"/>
    </source>
</evidence>
<gene>
    <name evidence="19" type="primary">cobS</name>
    <name evidence="20" type="ORF">HMPREF0373_02916</name>
</gene>
<sequence>MNRYIKECWQMKVLESIVVAFSMYSKIPMPHIEWNKENMKNVLCFFPWVGAVAGVLVWLWFRVSDQLGFGVMLRASVAVLIPVLVTGGIHLDGLLDTADALSSWQTRERRLEILKDSHAGAFAIIVCCSYFLASFGIWTEAEAADIGVLAVGFILSRALNGFGICTFPCAKNSGLAATFAQAADRKRCQIVLVIEILLCIAGMLLIDPLRGTKAAVVAVVVCLCCRRMAIKTFGGITGDIQGFFQQICELTMAYVVILQ</sequence>
<evidence type="ECO:0000256" key="2">
    <source>
        <dbReference type="ARBA" id="ARBA00004651"/>
    </source>
</evidence>
<keyword evidence="11 19" id="KW-0460">Magnesium</keyword>
<keyword evidence="10 19" id="KW-0812">Transmembrane</keyword>
<evidence type="ECO:0000256" key="16">
    <source>
        <dbReference type="ARBA" id="ARBA00032853"/>
    </source>
</evidence>
<evidence type="ECO:0000313" key="21">
    <source>
        <dbReference type="Proteomes" id="UP000016608"/>
    </source>
</evidence>
<organism evidence="20 21">
    <name type="scientific">Eubacterium ramulus ATCC 29099</name>
    <dbReference type="NCBI Taxonomy" id="1256908"/>
    <lineage>
        <taxon>Bacteria</taxon>
        <taxon>Bacillati</taxon>
        <taxon>Bacillota</taxon>
        <taxon>Clostridia</taxon>
        <taxon>Eubacteriales</taxon>
        <taxon>Eubacteriaceae</taxon>
        <taxon>Eubacterium</taxon>
    </lineage>
</organism>
<keyword evidence="9 19" id="KW-0808">Transferase</keyword>
<keyword evidence="7 19" id="KW-1003">Cell membrane</keyword>
<evidence type="ECO:0000256" key="5">
    <source>
        <dbReference type="ARBA" id="ARBA00013200"/>
    </source>
</evidence>
<feature type="transmembrane region" description="Helical" evidence="19">
    <location>
        <begin position="188"/>
        <end position="206"/>
    </location>
</feature>
<dbReference type="eggNOG" id="COG0368">
    <property type="taxonomic scope" value="Bacteria"/>
</dbReference>
<dbReference type="GO" id="GO:0005886">
    <property type="term" value="C:plasma membrane"/>
    <property type="evidence" value="ECO:0007669"/>
    <property type="project" value="UniProtKB-SubCell"/>
</dbReference>
<evidence type="ECO:0000256" key="12">
    <source>
        <dbReference type="ARBA" id="ARBA00022989"/>
    </source>
</evidence>
<reference evidence="20 21" key="1">
    <citation type="submission" date="2013-06" db="EMBL/GenBank/DDBJ databases">
        <authorList>
            <person name="Weinstock G."/>
            <person name="Sodergren E."/>
            <person name="Lobos E.A."/>
            <person name="Fulton L."/>
            <person name="Fulton R."/>
            <person name="Courtney L."/>
            <person name="Fronick C."/>
            <person name="O'Laughlin M."/>
            <person name="Godfrey J."/>
            <person name="Wilson R.M."/>
            <person name="Miner T."/>
            <person name="Farmer C."/>
            <person name="Delehaunty K."/>
            <person name="Cordes M."/>
            <person name="Minx P."/>
            <person name="Tomlinson C."/>
            <person name="Chen J."/>
            <person name="Wollam A."/>
            <person name="Pepin K.H."/>
            <person name="Bhonagiri V."/>
            <person name="Zhang X."/>
            <person name="Warren W."/>
            <person name="Mitreva M."/>
            <person name="Mardis E.R."/>
            <person name="Wilson R.K."/>
        </authorList>
    </citation>
    <scope>NUCLEOTIDE SEQUENCE [LARGE SCALE GENOMIC DNA]</scope>
    <source>
        <strain evidence="20 21">ATCC 29099</strain>
    </source>
</reference>
<comment type="function">
    <text evidence="14 19">Joins adenosylcobinamide-GDP and alpha-ribazole to generate adenosylcobalamin (Ado-cobalamin). Also synthesizes adenosylcobalamin 5'-phosphate from adenosylcobinamide-GDP and alpha-ribazole 5'-phosphate.</text>
</comment>
<dbReference type="Pfam" id="PF02654">
    <property type="entry name" value="CobS"/>
    <property type="match status" value="1"/>
</dbReference>
<evidence type="ECO:0000256" key="17">
    <source>
        <dbReference type="ARBA" id="ARBA00048623"/>
    </source>
</evidence>
<evidence type="ECO:0000256" key="14">
    <source>
        <dbReference type="ARBA" id="ARBA00025228"/>
    </source>
</evidence>
<dbReference type="PATRIC" id="fig|1256908.3.peg.2680"/>
<evidence type="ECO:0000256" key="19">
    <source>
        <dbReference type="HAMAP-Rule" id="MF_00719"/>
    </source>
</evidence>
<evidence type="ECO:0000256" key="11">
    <source>
        <dbReference type="ARBA" id="ARBA00022842"/>
    </source>
</evidence>
<dbReference type="InterPro" id="IPR003805">
    <property type="entry name" value="CobS"/>
</dbReference>
<dbReference type="GO" id="GO:0008818">
    <property type="term" value="F:cobalamin 5'-phosphate synthase activity"/>
    <property type="evidence" value="ECO:0007669"/>
    <property type="project" value="UniProtKB-UniRule"/>
</dbReference>